<gene>
    <name evidence="1" type="ORF">BBK14_07965</name>
</gene>
<protein>
    <submittedName>
        <fullName evidence="1">Uncharacterized protein</fullName>
    </submittedName>
</protein>
<proteinExistence type="predicted"/>
<dbReference type="EMBL" id="MAXA01000257">
    <property type="protein sequence ID" value="OHV21202.1"/>
    <property type="molecule type" value="Genomic_DNA"/>
</dbReference>
<organism evidence="1 2">
    <name type="scientific">Parafrankia soli</name>
    <dbReference type="NCBI Taxonomy" id="2599596"/>
    <lineage>
        <taxon>Bacteria</taxon>
        <taxon>Bacillati</taxon>
        <taxon>Actinomycetota</taxon>
        <taxon>Actinomycetes</taxon>
        <taxon>Frankiales</taxon>
        <taxon>Frankiaceae</taxon>
        <taxon>Parafrankia</taxon>
    </lineage>
</organism>
<dbReference type="Proteomes" id="UP000179769">
    <property type="component" value="Unassembled WGS sequence"/>
</dbReference>
<reference evidence="2" key="1">
    <citation type="submission" date="2016-07" db="EMBL/GenBank/DDBJ databases">
        <title>Frankia sp. NRRL B-16219 Genome sequencing.</title>
        <authorList>
            <person name="Ghodhbane-Gtari F."/>
            <person name="Swanson E."/>
            <person name="Gueddou A."/>
            <person name="Louati M."/>
            <person name="Nouioui I."/>
            <person name="Hezbri K."/>
            <person name="Abebe-Akele F."/>
            <person name="Simpson S."/>
            <person name="Morris K."/>
            <person name="Thomas K."/>
            <person name="Gtari M."/>
            <person name="Tisa L.S."/>
        </authorList>
    </citation>
    <scope>NUCLEOTIDE SEQUENCE [LARGE SCALE GENOMIC DNA]</scope>
    <source>
        <strain evidence="2">NRRL B-16219</strain>
    </source>
</reference>
<sequence length="98" mass="10600">MTPRTAAAWAAVAAVLADGQAHRWDQVELAARLAGGLKVTSARRILSDASRAGALTWWGGIPTRDRWVQAGNWPDQRARRGRPAPHVVEGVVLARRDA</sequence>
<keyword evidence="2" id="KW-1185">Reference proteome</keyword>
<dbReference type="AlphaFoldDB" id="A0A1S1PKL8"/>
<evidence type="ECO:0000313" key="1">
    <source>
        <dbReference type="EMBL" id="OHV21202.1"/>
    </source>
</evidence>
<comment type="caution">
    <text evidence="1">The sequence shown here is derived from an EMBL/GenBank/DDBJ whole genome shotgun (WGS) entry which is preliminary data.</text>
</comment>
<evidence type="ECO:0000313" key="2">
    <source>
        <dbReference type="Proteomes" id="UP000179769"/>
    </source>
</evidence>
<accession>A0A1S1PKL8</accession>
<name>A0A1S1PKL8_9ACTN</name>